<comment type="subcellular location">
    <subcellularLocation>
        <location evidence="1 11">Cell outer membrane</location>
        <topology evidence="1 11">Multi-pass membrane protein</topology>
    </subcellularLocation>
</comment>
<evidence type="ECO:0000313" key="17">
    <source>
        <dbReference type="EMBL" id="MDA5193973.1"/>
    </source>
</evidence>
<keyword evidence="4" id="KW-0410">Iron transport</keyword>
<evidence type="ECO:0000256" key="9">
    <source>
        <dbReference type="ARBA" id="ARBA00023136"/>
    </source>
</evidence>
<keyword evidence="5 11" id="KW-0812">Transmembrane</keyword>
<dbReference type="PANTHER" id="PTHR32552">
    <property type="entry name" value="FERRICHROME IRON RECEPTOR-RELATED"/>
    <property type="match status" value="1"/>
</dbReference>
<evidence type="ECO:0000256" key="3">
    <source>
        <dbReference type="ARBA" id="ARBA00022452"/>
    </source>
</evidence>
<evidence type="ECO:0000256" key="14">
    <source>
        <dbReference type="SAM" id="SignalP"/>
    </source>
</evidence>
<keyword evidence="6" id="KW-0408">Iron</keyword>
<sequence length="726" mass="80103">MSSYPKLGLYITTALSLTIAAGASAQQKAPVKNPDYLEEITVTARLRSENVMDVPVAMSVFNAKTIEEAGINRAEDFMGMIPNVSFVHAQDAGTNFITIRGLTQVRNSESPVAVSIDGVLTVNPIQFTQELFDIESIQVLKGPQGALYGRNAIGGAIVITTKQPTNDFEGFVRLGLGNGGRIKGQGSVSGPIAKDKLLFRVAVSHLQHDGYLNNIFLHDKADPYKDQTGRVLLKWVGSENFAVDFRAGYSKTKGGALNYVVNADYAVGDFVGNPNNISVPIQANVRGIDDRELYDASLKMDLTTEIGTFTSITAWSKSKERSGGDSFPYSSTPADGTQDGTLNVRGISQEIRLTSPDQQRLRYIVGAYGLWTHRNLQLTTGLDLGPGIIIPGININSPINPTVFALWDDSHYRAYALFGQLNFDITEKLELAAALRYDNDRRRQENLSPFLLAPYGIPVGFARKETFDKLQPKVTLTYKAEDNFTLFANYSEGFRSGGFNQPGIAQVAVTAIPPVIGVADIFPKESSRGFEIGLKSRMLDKRVSFNASAFMTKVKGQQYFSFIPALTAQVITSIDKVDIWGFEFDGMFHVVDGFDIFGAFGYTKTEIKKYSNDPSNVGNWAPYVPRYTVNAGAQYRTAVMNDVDFMIRGEYERRGPLQWDPGNFTRNNPINLVRGRVGFEDGTNGWSLIAWAENLFNEKYNADFVIGGFAQRALPRTYGIDFTKKF</sequence>
<feature type="signal peptide" evidence="14">
    <location>
        <begin position="1"/>
        <end position="25"/>
    </location>
</feature>
<name>A0A9X3TYI7_9PROT</name>
<dbReference type="CDD" id="cd01347">
    <property type="entry name" value="ligand_gated_channel"/>
    <property type="match status" value="1"/>
</dbReference>
<evidence type="ECO:0000256" key="4">
    <source>
        <dbReference type="ARBA" id="ARBA00022496"/>
    </source>
</evidence>
<dbReference type="RefSeq" id="WP_274943680.1">
    <property type="nucleotide sequence ID" value="NZ_JANWOI010000003.1"/>
</dbReference>
<keyword evidence="14" id="KW-0732">Signal</keyword>
<evidence type="ECO:0000256" key="5">
    <source>
        <dbReference type="ARBA" id="ARBA00022692"/>
    </source>
</evidence>
<dbReference type="InterPro" id="IPR012910">
    <property type="entry name" value="Plug_dom"/>
</dbReference>
<evidence type="ECO:0000259" key="15">
    <source>
        <dbReference type="Pfam" id="PF00593"/>
    </source>
</evidence>
<evidence type="ECO:0000256" key="13">
    <source>
        <dbReference type="SAM" id="MobiDB-lite"/>
    </source>
</evidence>
<feature type="domain" description="TonB-dependent receptor-like beta-barrel" evidence="15">
    <location>
        <begin position="255"/>
        <end position="695"/>
    </location>
</feature>
<dbReference type="Pfam" id="PF07715">
    <property type="entry name" value="Plug"/>
    <property type="match status" value="1"/>
</dbReference>
<keyword evidence="7" id="KW-0406">Ion transport</keyword>
<gene>
    <name evidence="17" type="ORF">NYP16_08420</name>
</gene>
<evidence type="ECO:0000256" key="12">
    <source>
        <dbReference type="RuleBase" id="RU003357"/>
    </source>
</evidence>
<protein>
    <submittedName>
        <fullName evidence="17">TonB-dependent receptor</fullName>
    </submittedName>
</protein>
<feature type="chain" id="PRO_5040819122" evidence="14">
    <location>
        <begin position="26"/>
        <end position="726"/>
    </location>
</feature>
<evidence type="ECO:0000256" key="7">
    <source>
        <dbReference type="ARBA" id="ARBA00023065"/>
    </source>
</evidence>
<evidence type="ECO:0000256" key="6">
    <source>
        <dbReference type="ARBA" id="ARBA00023004"/>
    </source>
</evidence>
<evidence type="ECO:0000256" key="8">
    <source>
        <dbReference type="ARBA" id="ARBA00023077"/>
    </source>
</evidence>
<evidence type="ECO:0000256" key="11">
    <source>
        <dbReference type="PROSITE-ProRule" id="PRU01360"/>
    </source>
</evidence>
<keyword evidence="10 11" id="KW-0998">Cell outer membrane</keyword>
<accession>A0A9X3TYI7</accession>
<dbReference type="InterPro" id="IPR036942">
    <property type="entry name" value="Beta-barrel_TonB_sf"/>
</dbReference>
<proteinExistence type="inferred from homology"/>
<dbReference type="GO" id="GO:0009279">
    <property type="term" value="C:cell outer membrane"/>
    <property type="evidence" value="ECO:0007669"/>
    <property type="project" value="UniProtKB-SubCell"/>
</dbReference>
<dbReference type="InterPro" id="IPR039426">
    <property type="entry name" value="TonB-dep_rcpt-like"/>
</dbReference>
<keyword evidence="8 12" id="KW-0798">TonB box</keyword>
<organism evidence="17 18">
    <name type="scientific">Govanella unica</name>
    <dbReference type="NCBI Taxonomy" id="2975056"/>
    <lineage>
        <taxon>Bacteria</taxon>
        <taxon>Pseudomonadati</taxon>
        <taxon>Pseudomonadota</taxon>
        <taxon>Alphaproteobacteria</taxon>
        <taxon>Emcibacterales</taxon>
        <taxon>Govanellaceae</taxon>
        <taxon>Govanella</taxon>
    </lineage>
</organism>
<dbReference type="PROSITE" id="PS52016">
    <property type="entry name" value="TONB_DEPENDENT_REC_3"/>
    <property type="match status" value="1"/>
</dbReference>
<comment type="caution">
    <text evidence="17">The sequence shown here is derived from an EMBL/GenBank/DDBJ whole genome shotgun (WGS) entry which is preliminary data.</text>
</comment>
<evidence type="ECO:0000313" key="18">
    <source>
        <dbReference type="Proteomes" id="UP001141619"/>
    </source>
</evidence>
<dbReference type="Pfam" id="PF00593">
    <property type="entry name" value="TonB_dep_Rec_b-barrel"/>
    <property type="match status" value="1"/>
</dbReference>
<reference evidence="17" key="2">
    <citation type="journal article" date="2023" name="Syst. Appl. Microbiol.">
        <title>Govania unica gen. nov., sp. nov., a rare biosphere bacterium that represents a novel family in the class Alphaproteobacteria.</title>
        <authorList>
            <person name="Vandamme P."/>
            <person name="Peeters C."/>
            <person name="Hettiarachchi A."/>
            <person name="Cnockaert M."/>
            <person name="Carlier A."/>
        </authorList>
    </citation>
    <scope>NUCLEOTIDE SEQUENCE</scope>
    <source>
        <strain evidence="17">LMG 31809</strain>
    </source>
</reference>
<keyword evidence="18" id="KW-1185">Reference proteome</keyword>
<feature type="domain" description="TonB-dependent receptor plug" evidence="16">
    <location>
        <begin position="51"/>
        <end position="156"/>
    </location>
</feature>
<feature type="compositionally biased region" description="Polar residues" evidence="13">
    <location>
        <begin position="328"/>
        <end position="340"/>
    </location>
</feature>
<keyword evidence="3 11" id="KW-1134">Transmembrane beta strand</keyword>
<dbReference type="EMBL" id="JANWOI010000003">
    <property type="protein sequence ID" value="MDA5193973.1"/>
    <property type="molecule type" value="Genomic_DNA"/>
</dbReference>
<dbReference type="Proteomes" id="UP001141619">
    <property type="component" value="Unassembled WGS sequence"/>
</dbReference>
<keyword evidence="2 11" id="KW-0813">Transport</keyword>
<dbReference type="PANTHER" id="PTHR32552:SF81">
    <property type="entry name" value="TONB-DEPENDENT OUTER MEMBRANE RECEPTOR"/>
    <property type="match status" value="1"/>
</dbReference>
<reference evidence="17" key="1">
    <citation type="submission" date="2022-08" db="EMBL/GenBank/DDBJ databases">
        <authorList>
            <person name="Vandamme P."/>
            <person name="Hettiarachchi A."/>
            <person name="Peeters C."/>
            <person name="Cnockaert M."/>
            <person name="Carlier A."/>
        </authorList>
    </citation>
    <scope>NUCLEOTIDE SEQUENCE</scope>
    <source>
        <strain evidence="17">LMG 31809</strain>
    </source>
</reference>
<keyword evidence="17" id="KW-0675">Receptor</keyword>
<dbReference type="SUPFAM" id="SSF56935">
    <property type="entry name" value="Porins"/>
    <property type="match status" value="1"/>
</dbReference>
<comment type="similarity">
    <text evidence="11 12">Belongs to the TonB-dependent receptor family.</text>
</comment>
<feature type="region of interest" description="Disordered" evidence="13">
    <location>
        <begin position="319"/>
        <end position="340"/>
    </location>
</feature>
<evidence type="ECO:0000256" key="2">
    <source>
        <dbReference type="ARBA" id="ARBA00022448"/>
    </source>
</evidence>
<dbReference type="InterPro" id="IPR000531">
    <property type="entry name" value="Beta-barrel_TonB"/>
</dbReference>
<evidence type="ECO:0000256" key="1">
    <source>
        <dbReference type="ARBA" id="ARBA00004571"/>
    </source>
</evidence>
<evidence type="ECO:0000256" key="10">
    <source>
        <dbReference type="ARBA" id="ARBA00023237"/>
    </source>
</evidence>
<dbReference type="Gene3D" id="2.40.170.20">
    <property type="entry name" value="TonB-dependent receptor, beta-barrel domain"/>
    <property type="match status" value="1"/>
</dbReference>
<evidence type="ECO:0000259" key="16">
    <source>
        <dbReference type="Pfam" id="PF07715"/>
    </source>
</evidence>
<dbReference type="GO" id="GO:0006826">
    <property type="term" value="P:iron ion transport"/>
    <property type="evidence" value="ECO:0007669"/>
    <property type="project" value="UniProtKB-KW"/>
</dbReference>
<keyword evidence="9 11" id="KW-0472">Membrane</keyword>
<dbReference type="AlphaFoldDB" id="A0A9X3TYI7"/>